<evidence type="ECO:0000259" key="2">
    <source>
        <dbReference type="Pfam" id="PF18164"/>
    </source>
</evidence>
<gene>
    <name evidence="3" type="ORF">ABID24_001559</name>
</gene>
<dbReference type="Pfam" id="PF18164">
    <property type="entry name" value="GNAT_C"/>
    <property type="match status" value="1"/>
</dbReference>
<accession>A0ABV2M4F1</accession>
<sequence length="270" mass="32152">MDLRRFCTEIGLPSGAVCIVEKMNEEISEVRYQYVRELFFTDREEIFREIASLAGYRQRFLYYYCRLACETYEKYQREGIGDRVFFDTFSDIAVWCQVCFRRYGEYGIQEYEWLWRHVEMTLFRLGRLQFEKTESLWEFEYKGRKTAVGDPVISIHIPEGQPLDPEACRESLDMGRKFWGGELPYVCHSWLLFPGLKELLDEKSNILRFQQMFEIQSVDFQFREGEERIFDCLMEDPEKYPENTSLQRNARKYLKQGGRLGSGLGVIAAD</sequence>
<evidence type="ECO:0000259" key="1">
    <source>
        <dbReference type="Pfam" id="PF18082"/>
    </source>
</evidence>
<keyword evidence="4" id="KW-1185">Reference proteome</keyword>
<feature type="domain" description="GNAT-like C-terminal" evidence="2">
    <location>
        <begin position="122"/>
        <end position="267"/>
    </location>
</feature>
<feature type="domain" description="N-acyltransferase N-terminal" evidence="1">
    <location>
        <begin position="1"/>
        <end position="120"/>
    </location>
</feature>
<reference evidence="3 4" key="1">
    <citation type="submission" date="2024-06" db="EMBL/GenBank/DDBJ databases">
        <title>Genomic Encyclopedia of Type Strains, Phase IV (KMG-IV): sequencing the most valuable type-strain genomes for metagenomic binning, comparative biology and taxonomic classification.</title>
        <authorList>
            <person name="Goeker M."/>
        </authorList>
    </citation>
    <scope>NUCLEOTIDE SEQUENCE [LARGE SCALE GENOMIC DNA]</scope>
    <source>
        <strain evidence="3 4">DSM 29492</strain>
    </source>
</reference>
<comment type="caution">
    <text evidence="3">The sequence shown here is derived from an EMBL/GenBank/DDBJ whole genome shotgun (WGS) entry which is preliminary data.</text>
</comment>
<dbReference type="Pfam" id="PF18082">
    <property type="entry name" value="NAT_N"/>
    <property type="match status" value="1"/>
</dbReference>
<dbReference type="Proteomes" id="UP001549106">
    <property type="component" value="Unassembled WGS sequence"/>
</dbReference>
<name>A0ABV2M4F1_9FIRM</name>
<proteinExistence type="predicted"/>
<dbReference type="EMBL" id="JBEPMJ010000009">
    <property type="protein sequence ID" value="MET3750313.1"/>
    <property type="molecule type" value="Genomic_DNA"/>
</dbReference>
<dbReference type="RefSeq" id="WP_257464484.1">
    <property type="nucleotide sequence ID" value="NZ_BAABXP010000001.1"/>
</dbReference>
<dbReference type="Gene3D" id="3.40.630.120">
    <property type="match status" value="1"/>
</dbReference>
<organism evidence="3 4">
    <name type="scientific">Blautia caecimuris</name>
    <dbReference type="NCBI Taxonomy" id="1796615"/>
    <lineage>
        <taxon>Bacteria</taxon>
        <taxon>Bacillati</taxon>
        <taxon>Bacillota</taxon>
        <taxon>Clostridia</taxon>
        <taxon>Lachnospirales</taxon>
        <taxon>Lachnospiraceae</taxon>
        <taxon>Blautia</taxon>
    </lineage>
</organism>
<dbReference type="InterPro" id="IPR041644">
    <property type="entry name" value="GNAT_C"/>
</dbReference>
<dbReference type="InterPro" id="IPR041273">
    <property type="entry name" value="NAT_N"/>
</dbReference>
<evidence type="ECO:0000313" key="4">
    <source>
        <dbReference type="Proteomes" id="UP001549106"/>
    </source>
</evidence>
<evidence type="ECO:0000313" key="3">
    <source>
        <dbReference type="EMBL" id="MET3750313.1"/>
    </source>
</evidence>
<evidence type="ECO:0008006" key="5">
    <source>
        <dbReference type="Google" id="ProtNLM"/>
    </source>
</evidence>
<protein>
    <recommendedName>
        <fullName evidence="5">GNAT-like C-terminal domain-containing protein</fullName>
    </recommendedName>
</protein>